<evidence type="ECO:0000313" key="2">
    <source>
        <dbReference type="EMBL" id="CAG7834546.1"/>
    </source>
</evidence>
<evidence type="ECO:0000256" key="1">
    <source>
        <dbReference type="SAM" id="MobiDB-lite"/>
    </source>
</evidence>
<comment type="caution">
    <text evidence="2">The sequence shown here is derived from an EMBL/GenBank/DDBJ whole genome shotgun (WGS) entry which is preliminary data.</text>
</comment>
<gene>
    <name evidence="2" type="ORF">AFUS01_LOCUS44042</name>
</gene>
<proteinExistence type="predicted"/>
<evidence type="ECO:0000313" key="3">
    <source>
        <dbReference type="Proteomes" id="UP000708208"/>
    </source>
</evidence>
<dbReference type="OrthoDB" id="27842at2759"/>
<name>A0A8J2M7Q3_9HEXA</name>
<dbReference type="EMBL" id="CAJVCH010570277">
    <property type="protein sequence ID" value="CAG7834546.1"/>
    <property type="molecule type" value="Genomic_DNA"/>
</dbReference>
<sequence>MSNKRQKIGKATDSDVTTELSNDFSEEKQDWGVYFTHDVWQHLAPFLDYEDLKNCRMVSKNMKSAIFGSTNFIKHTIFKLNCENILLSHWDAMKQMWKTVRINAFGEFGDITWLLPLLAEVEDLRIFVGQNDEYVWSWVERTKPVVDLSLKLLLEATKKLRKLTLSHDFFVWASAKNNFPFSQNALRSLENVTEFILEGEDNHIYDHVSPETLNPWYNALAMGLVSLRRSKWRMPKPTWFDADTILKNLPPSVEKIELRGIRNTNDNFQKITICSLLNLNSDVLTKLAISECGNCIDDEVLQFLWRQFKRLRELHLTTIQDCTDYGFTGISGIQHGPTFSIAELKGLRSLTLKSCGKISDLTLIHGIRFTRLAVLDLCHNPEITLEGCKIMLKHNPRLETFKASIKVSQEELKKFHPGLIRYTEQVSDESDEDENYSDVDEDYSDNDEDHYDDNEDDDEDYSDGNEDDDEDHSDDNEDDDEDDYDHMLCSVV</sequence>
<dbReference type="AlphaFoldDB" id="A0A8J2M7Q3"/>
<reference evidence="2" key="1">
    <citation type="submission" date="2021-06" db="EMBL/GenBank/DDBJ databases">
        <authorList>
            <person name="Hodson N. C."/>
            <person name="Mongue J. A."/>
            <person name="Jaron S. K."/>
        </authorList>
    </citation>
    <scope>NUCLEOTIDE SEQUENCE</scope>
</reference>
<protein>
    <submittedName>
        <fullName evidence="2">Uncharacterized protein</fullName>
    </submittedName>
</protein>
<keyword evidence="3" id="KW-1185">Reference proteome</keyword>
<dbReference type="PANTHER" id="PTHR13318">
    <property type="entry name" value="PARTNER OF PAIRED, ISOFORM B-RELATED"/>
    <property type="match status" value="1"/>
</dbReference>
<organism evidence="2 3">
    <name type="scientific">Allacma fusca</name>
    <dbReference type="NCBI Taxonomy" id="39272"/>
    <lineage>
        <taxon>Eukaryota</taxon>
        <taxon>Metazoa</taxon>
        <taxon>Ecdysozoa</taxon>
        <taxon>Arthropoda</taxon>
        <taxon>Hexapoda</taxon>
        <taxon>Collembola</taxon>
        <taxon>Symphypleona</taxon>
        <taxon>Sminthuridae</taxon>
        <taxon>Allacma</taxon>
    </lineage>
</organism>
<dbReference type="GO" id="GO:0019005">
    <property type="term" value="C:SCF ubiquitin ligase complex"/>
    <property type="evidence" value="ECO:0007669"/>
    <property type="project" value="TreeGrafter"/>
</dbReference>
<dbReference type="GO" id="GO:0031146">
    <property type="term" value="P:SCF-dependent proteasomal ubiquitin-dependent protein catabolic process"/>
    <property type="evidence" value="ECO:0007669"/>
    <property type="project" value="TreeGrafter"/>
</dbReference>
<accession>A0A8J2M7Q3</accession>
<feature type="region of interest" description="Disordered" evidence="1">
    <location>
        <begin position="423"/>
        <end position="492"/>
    </location>
</feature>
<dbReference type="PANTHER" id="PTHR13318:SF247">
    <property type="entry name" value="GH16156P"/>
    <property type="match status" value="1"/>
</dbReference>
<feature type="compositionally biased region" description="Acidic residues" evidence="1">
    <location>
        <begin position="426"/>
        <end position="484"/>
    </location>
</feature>
<dbReference type="Proteomes" id="UP000708208">
    <property type="component" value="Unassembled WGS sequence"/>
</dbReference>